<dbReference type="Proteomes" id="UP000215289">
    <property type="component" value="Unassembled WGS sequence"/>
</dbReference>
<reference evidence="1 2" key="1">
    <citation type="submission" date="2018-08" db="EMBL/GenBank/DDBJ databases">
        <title>Draft genome sequences of two Aspergillus turcosus clinical strains isolated from bronchoalveolar lavage fluid: one azole-susceptible and the other azole-resistant.</title>
        <authorList>
            <person name="Parent-Michaud M."/>
            <person name="Dufresne P.J."/>
            <person name="Fournier E."/>
            <person name="Martineau C."/>
            <person name="Moreira S."/>
            <person name="Perkins V."/>
            <person name="De Repentigny L."/>
            <person name="Dufresne S.F."/>
        </authorList>
    </citation>
    <scope>NUCLEOTIDE SEQUENCE [LARGE SCALE GENOMIC DNA]</scope>
    <source>
        <strain evidence="1">HMR AF 1038</strain>
    </source>
</reference>
<name>A0A3R7GGK4_9EURO</name>
<protein>
    <submittedName>
        <fullName evidence="1">Uncharacterized protein</fullName>
    </submittedName>
</protein>
<accession>A0A3R7GGK4</accession>
<evidence type="ECO:0000313" key="1">
    <source>
        <dbReference type="EMBL" id="RLM01630.1"/>
    </source>
</evidence>
<comment type="caution">
    <text evidence="1">The sequence shown here is derived from an EMBL/GenBank/DDBJ whole genome shotgun (WGS) entry which is preliminary data.</text>
</comment>
<gene>
    <name evidence="1" type="ORF">CFD26_107020</name>
</gene>
<proteinExistence type="predicted"/>
<dbReference type="EMBL" id="NIDN02000003">
    <property type="protein sequence ID" value="RLM01630.1"/>
    <property type="molecule type" value="Genomic_DNA"/>
</dbReference>
<evidence type="ECO:0000313" key="2">
    <source>
        <dbReference type="Proteomes" id="UP000215289"/>
    </source>
</evidence>
<keyword evidence="2" id="KW-1185">Reference proteome</keyword>
<sequence>MGQTSFCIRRVPVSEHGEPQGSLPNRLRAQQATLDDLPSNPSDDIEAWRRLAANNVDVTGRLIGEKQEAQGEEDPVPGGWSAYILVTKVPGTRLGGKESVLQDGKFTCEGYFWTLDRETRDLIRLQFGSAHRSIYSAEVSIDGRGLSCLYWDEDAKRLYVHAHFELPIDPYTGIDCPLHPVTFSSCRELESELKRGGMETHTEKLQRICGLLSLEAPEIRVAANNGQWLEGGYSAAAYFQNDPFLLRASPIGKSTGTMFEAEEACAQKVIKYLIDMVREDTRLEDAAAKENERIKNWGSNSR</sequence>
<dbReference type="AlphaFoldDB" id="A0A3R7GGK4"/>
<organism evidence="1 2">
    <name type="scientific">Aspergillus turcosus</name>
    <dbReference type="NCBI Taxonomy" id="1245748"/>
    <lineage>
        <taxon>Eukaryota</taxon>
        <taxon>Fungi</taxon>
        <taxon>Dikarya</taxon>
        <taxon>Ascomycota</taxon>
        <taxon>Pezizomycotina</taxon>
        <taxon>Eurotiomycetes</taxon>
        <taxon>Eurotiomycetidae</taxon>
        <taxon>Eurotiales</taxon>
        <taxon>Aspergillaceae</taxon>
        <taxon>Aspergillus</taxon>
        <taxon>Aspergillus subgen. Fumigati</taxon>
    </lineage>
</organism>
<dbReference type="STRING" id="1245748.A0A3R7GGK4"/>
<dbReference type="OrthoDB" id="4469495at2759"/>